<organism evidence="1 2">
    <name type="scientific">Caenorhabditis auriculariae</name>
    <dbReference type="NCBI Taxonomy" id="2777116"/>
    <lineage>
        <taxon>Eukaryota</taxon>
        <taxon>Metazoa</taxon>
        <taxon>Ecdysozoa</taxon>
        <taxon>Nematoda</taxon>
        <taxon>Chromadorea</taxon>
        <taxon>Rhabditida</taxon>
        <taxon>Rhabditina</taxon>
        <taxon>Rhabditomorpha</taxon>
        <taxon>Rhabditoidea</taxon>
        <taxon>Rhabditidae</taxon>
        <taxon>Peloderinae</taxon>
        <taxon>Caenorhabditis</taxon>
    </lineage>
</organism>
<dbReference type="AlphaFoldDB" id="A0A8S1GPU9"/>
<name>A0A8S1GPU9_9PELO</name>
<dbReference type="Proteomes" id="UP000835052">
    <property type="component" value="Unassembled WGS sequence"/>
</dbReference>
<accession>A0A8S1GPU9</accession>
<comment type="caution">
    <text evidence="1">The sequence shown here is derived from an EMBL/GenBank/DDBJ whole genome shotgun (WGS) entry which is preliminary data.</text>
</comment>
<keyword evidence="2" id="KW-1185">Reference proteome</keyword>
<evidence type="ECO:0000313" key="1">
    <source>
        <dbReference type="EMBL" id="CAD6185697.1"/>
    </source>
</evidence>
<evidence type="ECO:0000313" key="2">
    <source>
        <dbReference type="Proteomes" id="UP000835052"/>
    </source>
</evidence>
<proteinExistence type="predicted"/>
<protein>
    <submittedName>
        <fullName evidence="1">Uncharacterized protein</fullName>
    </submittedName>
</protein>
<dbReference type="EMBL" id="CAJGYM010000003">
    <property type="protein sequence ID" value="CAD6185697.1"/>
    <property type="molecule type" value="Genomic_DNA"/>
</dbReference>
<reference evidence="1" key="1">
    <citation type="submission" date="2020-10" db="EMBL/GenBank/DDBJ databases">
        <authorList>
            <person name="Kikuchi T."/>
        </authorList>
    </citation>
    <scope>NUCLEOTIDE SEQUENCE</scope>
    <source>
        <strain evidence="1">NKZ352</strain>
    </source>
</reference>
<sequence>MSCYVKLHRPLKFQQASEVVWPRSHSCAGRGESLYGAAPVAEAQRTALSSFATEQTVCLFRPPTNASFESSIGGSRLPWRRRWSAPAETPPRRTSNRPLLTELPTTTILVVPRISDDSLASTRRY</sequence>
<gene>
    <name evidence="1" type="ORF">CAUJ_LOCUS1616</name>
</gene>